<sequence length="102" mass="12303">MKKAKYGCFNIFEKEKDIKSLERDYEKWNLEHRVDDKMDAGDRPGRTRVCMEKWYANTKFAIEQIWPMHSYQRSKEQAREKDDGSEEDKKDEEGEEAMEKDS</sequence>
<comment type="caution">
    <text evidence="2">The sequence shown here is derived from an EMBL/GenBank/DDBJ whole genome shotgun (WGS) entry which is preliminary data.</text>
</comment>
<name>A0ABR0N7R3_GOSAR</name>
<accession>A0ABR0N7R3</accession>
<feature type="region of interest" description="Disordered" evidence="1">
    <location>
        <begin position="71"/>
        <end position="102"/>
    </location>
</feature>
<feature type="compositionally biased region" description="Basic and acidic residues" evidence="1">
    <location>
        <begin position="73"/>
        <end position="102"/>
    </location>
</feature>
<evidence type="ECO:0000313" key="3">
    <source>
        <dbReference type="Proteomes" id="UP001358586"/>
    </source>
</evidence>
<protein>
    <submittedName>
        <fullName evidence="2">Uncharacterized protein</fullName>
    </submittedName>
</protein>
<dbReference type="Proteomes" id="UP001358586">
    <property type="component" value="Chromosome 11"/>
</dbReference>
<evidence type="ECO:0000313" key="2">
    <source>
        <dbReference type="EMBL" id="KAK5785865.1"/>
    </source>
</evidence>
<keyword evidence="3" id="KW-1185">Reference proteome</keyword>
<proteinExistence type="predicted"/>
<organism evidence="2 3">
    <name type="scientific">Gossypium arboreum</name>
    <name type="common">Tree cotton</name>
    <name type="synonym">Gossypium nanking</name>
    <dbReference type="NCBI Taxonomy" id="29729"/>
    <lineage>
        <taxon>Eukaryota</taxon>
        <taxon>Viridiplantae</taxon>
        <taxon>Streptophyta</taxon>
        <taxon>Embryophyta</taxon>
        <taxon>Tracheophyta</taxon>
        <taxon>Spermatophyta</taxon>
        <taxon>Magnoliopsida</taxon>
        <taxon>eudicotyledons</taxon>
        <taxon>Gunneridae</taxon>
        <taxon>Pentapetalae</taxon>
        <taxon>rosids</taxon>
        <taxon>malvids</taxon>
        <taxon>Malvales</taxon>
        <taxon>Malvaceae</taxon>
        <taxon>Malvoideae</taxon>
        <taxon>Gossypium</taxon>
    </lineage>
</organism>
<reference evidence="2 3" key="1">
    <citation type="submission" date="2023-03" db="EMBL/GenBank/DDBJ databases">
        <title>WGS of Gossypium arboreum.</title>
        <authorList>
            <person name="Yu D."/>
        </authorList>
    </citation>
    <scope>NUCLEOTIDE SEQUENCE [LARGE SCALE GENOMIC DNA]</scope>
    <source>
        <tissue evidence="2">Leaf</tissue>
    </source>
</reference>
<gene>
    <name evidence="2" type="ORF">PVK06_040486</name>
</gene>
<dbReference type="EMBL" id="JARKNE010000011">
    <property type="protein sequence ID" value="KAK5785865.1"/>
    <property type="molecule type" value="Genomic_DNA"/>
</dbReference>
<evidence type="ECO:0000256" key="1">
    <source>
        <dbReference type="SAM" id="MobiDB-lite"/>
    </source>
</evidence>